<keyword evidence="2" id="KW-1185">Reference proteome</keyword>
<gene>
    <name evidence="1" type="ORF">CEXT_155331</name>
</gene>
<organism evidence="1 2">
    <name type="scientific">Caerostris extrusa</name>
    <name type="common">Bark spider</name>
    <name type="synonym">Caerostris bankana</name>
    <dbReference type="NCBI Taxonomy" id="172846"/>
    <lineage>
        <taxon>Eukaryota</taxon>
        <taxon>Metazoa</taxon>
        <taxon>Ecdysozoa</taxon>
        <taxon>Arthropoda</taxon>
        <taxon>Chelicerata</taxon>
        <taxon>Arachnida</taxon>
        <taxon>Araneae</taxon>
        <taxon>Araneomorphae</taxon>
        <taxon>Entelegynae</taxon>
        <taxon>Araneoidea</taxon>
        <taxon>Araneidae</taxon>
        <taxon>Caerostris</taxon>
    </lineage>
</organism>
<comment type="caution">
    <text evidence="1">The sequence shown here is derived from an EMBL/GenBank/DDBJ whole genome shotgun (WGS) entry which is preliminary data.</text>
</comment>
<reference evidence="1 2" key="1">
    <citation type="submission" date="2021-06" db="EMBL/GenBank/DDBJ databases">
        <title>Caerostris extrusa draft genome.</title>
        <authorList>
            <person name="Kono N."/>
            <person name="Arakawa K."/>
        </authorList>
    </citation>
    <scope>NUCLEOTIDE SEQUENCE [LARGE SCALE GENOMIC DNA]</scope>
</reference>
<accession>A0AAV4SJ61</accession>
<evidence type="ECO:0000313" key="1">
    <source>
        <dbReference type="EMBL" id="GIY33359.1"/>
    </source>
</evidence>
<proteinExistence type="predicted"/>
<dbReference type="EMBL" id="BPLR01009627">
    <property type="protein sequence ID" value="GIY33359.1"/>
    <property type="molecule type" value="Genomic_DNA"/>
</dbReference>
<protein>
    <submittedName>
        <fullName evidence="1">Uncharacterized protein</fullName>
    </submittedName>
</protein>
<dbReference type="Proteomes" id="UP001054945">
    <property type="component" value="Unassembled WGS sequence"/>
</dbReference>
<name>A0AAV4SJ61_CAEEX</name>
<evidence type="ECO:0000313" key="2">
    <source>
        <dbReference type="Proteomes" id="UP001054945"/>
    </source>
</evidence>
<dbReference type="AlphaFoldDB" id="A0AAV4SJ61"/>
<sequence>MQSHKCEKILIIKSLLESFYTRVHSGTLESILPFKPDPSPHLKGDRYSEREILYYHSVSNGAFSFVFLSYAEQGNEEDARRRKRSRLCL</sequence>